<keyword evidence="1" id="KW-1133">Transmembrane helix</keyword>
<feature type="transmembrane region" description="Helical" evidence="1">
    <location>
        <begin position="39"/>
        <end position="59"/>
    </location>
</feature>
<dbReference type="EMBL" id="JBHSHT010000001">
    <property type="protein sequence ID" value="MFC4823642.1"/>
    <property type="molecule type" value="Genomic_DNA"/>
</dbReference>
<dbReference type="RefSeq" id="WP_254270230.1">
    <property type="nucleotide sequence ID" value="NZ_CP100401.1"/>
</dbReference>
<dbReference type="Proteomes" id="UP001595945">
    <property type="component" value="Unassembled WGS sequence"/>
</dbReference>
<protein>
    <submittedName>
        <fullName evidence="2">PUP1 family protein</fullName>
    </submittedName>
</protein>
<proteinExistence type="predicted"/>
<dbReference type="GeneID" id="73047276"/>
<keyword evidence="3" id="KW-1185">Reference proteome</keyword>
<reference evidence="2 3" key="1">
    <citation type="journal article" date="2019" name="Int. J. Syst. Evol. Microbiol.">
        <title>The Global Catalogue of Microorganisms (GCM) 10K type strain sequencing project: providing services to taxonomists for standard genome sequencing and annotation.</title>
        <authorList>
            <consortium name="The Broad Institute Genomics Platform"/>
            <consortium name="The Broad Institute Genome Sequencing Center for Infectious Disease"/>
            <person name="Wu L."/>
            <person name="Ma J."/>
        </authorList>
    </citation>
    <scope>NUCLEOTIDE SEQUENCE [LARGE SCALE GENOMIC DNA]</scope>
    <source>
        <strain evidence="2 3">XZYJ18</strain>
    </source>
</reference>
<evidence type="ECO:0000313" key="2">
    <source>
        <dbReference type="EMBL" id="MFC4823642.1"/>
    </source>
</evidence>
<gene>
    <name evidence="2" type="ORF">ACFO9K_05160</name>
</gene>
<feature type="transmembrane region" description="Helical" evidence="1">
    <location>
        <begin position="6"/>
        <end position="27"/>
    </location>
</feature>
<keyword evidence="1" id="KW-0812">Transmembrane</keyword>
<comment type="caution">
    <text evidence="2">The sequence shown here is derived from an EMBL/GenBank/DDBJ whole genome shotgun (WGS) entry which is preliminary data.</text>
</comment>
<name>A0ABD5PYP1_9EURY</name>
<evidence type="ECO:0000313" key="3">
    <source>
        <dbReference type="Proteomes" id="UP001595945"/>
    </source>
</evidence>
<keyword evidence="1" id="KW-0472">Membrane</keyword>
<organism evidence="2 3">
    <name type="scientific">Halorussus aquaticus</name>
    <dbReference type="NCBI Taxonomy" id="2953748"/>
    <lineage>
        <taxon>Archaea</taxon>
        <taxon>Methanobacteriati</taxon>
        <taxon>Methanobacteriota</taxon>
        <taxon>Stenosarchaea group</taxon>
        <taxon>Halobacteria</taxon>
        <taxon>Halobacteriales</taxon>
        <taxon>Haladaptataceae</taxon>
        <taxon>Halorussus</taxon>
    </lineage>
</organism>
<dbReference type="AlphaFoldDB" id="A0ABD5PYP1"/>
<sequence>MTDVSWQFVRFVGTVLVLGPPVAYYVYRDRKRRGESRPLAWALGLGVLGIPGLIFHLYLRGDFAGSNRDGR</sequence>
<evidence type="ECO:0000256" key="1">
    <source>
        <dbReference type="SAM" id="Phobius"/>
    </source>
</evidence>
<accession>A0ABD5PYP1</accession>